<gene>
    <name evidence="1" type="ORF">ACHAWO_009589</name>
</gene>
<evidence type="ECO:0000313" key="2">
    <source>
        <dbReference type="Proteomes" id="UP001530400"/>
    </source>
</evidence>
<keyword evidence="2" id="KW-1185">Reference proteome</keyword>
<dbReference type="EMBL" id="JALLPJ020001413">
    <property type="protein sequence ID" value="KAL3764774.1"/>
    <property type="molecule type" value="Genomic_DNA"/>
</dbReference>
<sequence length="188" mass="19871">MNTFRSLLSRRKFLARKSSSIAVMVILNDDETTEIVESSTDGTSSCSIATGDFEGFCVGLRVGEGVGSSVSITAKLSTDEFGEAVGKCVMEIGELEGDPDGCNVSVASSLGVTVGLLVGISIIFCSNTCASSSSPPVKVKSNRSSGLYPSYSLDAYITPSAESVVNLRQFLRPSQHQSPEPIHQNEYL</sequence>
<protein>
    <submittedName>
        <fullName evidence="1">Uncharacterized protein</fullName>
    </submittedName>
</protein>
<comment type="caution">
    <text evidence="1">The sequence shown here is derived from an EMBL/GenBank/DDBJ whole genome shotgun (WGS) entry which is preliminary data.</text>
</comment>
<reference evidence="1 2" key="1">
    <citation type="submission" date="2024-10" db="EMBL/GenBank/DDBJ databases">
        <title>Updated reference genomes for cyclostephanoid diatoms.</title>
        <authorList>
            <person name="Roberts W.R."/>
            <person name="Alverson A.J."/>
        </authorList>
    </citation>
    <scope>NUCLEOTIDE SEQUENCE [LARGE SCALE GENOMIC DNA]</scope>
    <source>
        <strain evidence="1 2">AJA010-31</strain>
    </source>
</reference>
<organism evidence="1 2">
    <name type="scientific">Cyclotella atomus</name>
    <dbReference type="NCBI Taxonomy" id="382360"/>
    <lineage>
        <taxon>Eukaryota</taxon>
        <taxon>Sar</taxon>
        <taxon>Stramenopiles</taxon>
        <taxon>Ochrophyta</taxon>
        <taxon>Bacillariophyta</taxon>
        <taxon>Coscinodiscophyceae</taxon>
        <taxon>Thalassiosirophycidae</taxon>
        <taxon>Stephanodiscales</taxon>
        <taxon>Stephanodiscaceae</taxon>
        <taxon>Cyclotella</taxon>
    </lineage>
</organism>
<dbReference type="Proteomes" id="UP001530400">
    <property type="component" value="Unassembled WGS sequence"/>
</dbReference>
<accession>A0ABD3MP76</accession>
<evidence type="ECO:0000313" key="1">
    <source>
        <dbReference type="EMBL" id="KAL3764774.1"/>
    </source>
</evidence>
<name>A0ABD3MP76_9STRA</name>
<proteinExistence type="predicted"/>
<dbReference type="AlphaFoldDB" id="A0ABD3MP76"/>